<evidence type="ECO:0000313" key="2">
    <source>
        <dbReference type="EMBL" id="KIJ99268.1"/>
    </source>
</evidence>
<dbReference type="OrthoDB" id="269822at2759"/>
<proteinExistence type="predicted"/>
<dbReference type="STRING" id="1095629.A0A0C9XCI2"/>
<organism evidence="2 3">
    <name type="scientific">Laccaria amethystina LaAM-08-1</name>
    <dbReference type="NCBI Taxonomy" id="1095629"/>
    <lineage>
        <taxon>Eukaryota</taxon>
        <taxon>Fungi</taxon>
        <taxon>Dikarya</taxon>
        <taxon>Basidiomycota</taxon>
        <taxon>Agaricomycotina</taxon>
        <taxon>Agaricomycetes</taxon>
        <taxon>Agaricomycetidae</taxon>
        <taxon>Agaricales</taxon>
        <taxon>Agaricineae</taxon>
        <taxon>Hydnangiaceae</taxon>
        <taxon>Laccaria</taxon>
    </lineage>
</organism>
<dbReference type="EMBL" id="KN838650">
    <property type="protein sequence ID" value="KIJ99268.1"/>
    <property type="molecule type" value="Genomic_DNA"/>
</dbReference>
<evidence type="ECO:0000313" key="3">
    <source>
        <dbReference type="Proteomes" id="UP000054477"/>
    </source>
</evidence>
<keyword evidence="3" id="KW-1185">Reference proteome</keyword>
<keyword evidence="1" id="KW-0732">Signal</keyword>
<gene>
    <name evidence="2" type="ORF">K443DRAFT_176955</name>
</gene>
<accession>A0A0C9XCI2</accession>
<reference evidence="2 3" key="1">
    <citation type="submission" date="2014-04" db="EMBL/GenBank/DDBJ databases">
        <authorList>
            <consortium name="DOE Joint Genome Institute"/>
            <person name="Kuo A."/>
            <person name="Kohler A."/>
            <person name="Nagy L.G."/>
            <person name="Floudas D."/>
            <person name="Copeland A."/>
            <person name="Barry K.W."/>
            <person name="Cichocki N."/>
            <person name="Veneault-Fourrey C."/>
            <person name="LaButti K."/>
            <person name="Lindquist E.A."/>
            <person name="Lipzen A."/>
            <person name="Lundell T."/>
            <person name="Morin E."/>
            <person name="Murat C."/>
            <person name="Sun H."/>
            <person name="Tunlid A."/>
            <person name="Henrissat B."/>
            <person name="Grigoriev I.V."/>
            <person name="Hibbett D.S."/>
            <person name="Martin F."/>
            <person name="Nordberg H.P."/>
            <person name="Cantor M.N."/>
            <person name="Hua S.X."/>
        </authorList>
    </citation>
    <scope>NUCLEOTIDE SEQUENCE [LARGE SCALE GENOMIC DNA]</scope>
    <source>
        <strain evidence="2 3">LaAM-08-1</strain>
    </source>
</reference>
<dbReference type="HOGENOM" id="CLU_1835459_0_0_1"/>
<name>A0A0C9XCI2_9AGAR</name>
<feature type="chain" id="PRO_5002206271" evidence="1">
    <location>
        <begin position="31"/>
        <end position="140"/>
    </location>
</feature>
<dbReference type="AlphaFoldDB" id="A0A0C9XCI2"/>
<dbReference type="Proteomes" id="UP000054477">
    <property type="component" value="Unassembled WGS sequence"/>
</dbReference>
<evidence type="ECO:0000256" key="1">
    <source>
        <dbReference type="SAM" id="SignalP"/>
    </source>
</evidence>
<sequence length="140" mass="15372">MRRRGISGEGGGQGRTRWLLRLWVLVLVRSSSPSLRAALSPVGHSTTTEQQVFSAYILATLLHSSGSEQLQWLSKSVRTTHVPPQGADFVLPPDARRFEWEYGSDDLAFLRLGGCDDEPGKDDLIVVFCARLDSGSEDDG</sequence>
<reference evidence="3" key="2">
    <citation type="submission" date="2015-01" db="EMBL/GenBank/DDBJ databases">
        <title>Evolutionary Origins and Diversification of the Mycorrhizal Mutualists.</title>
        <authorList>
            <consortium name="DOE Joint Genome Institute"/>
            <consortium name="Mycorrhizal Genomics Consortium"/>
            <person name="Kohler A."/>
            <person name="Kuo A."/>
            <person name="Nagy L.G."/>
            <person name="Floudas D."/>
            <person name="Copeland A."/>
            <person name="Barry K.W."/>
            <person name="Cichocki N."/>
            <person name="Veneault-Fourrey C."/>
            <person name="LaButti K."/>
            <person name="Lindquist E.A."/>
            <person name="Lipzen A."/>
            <person name="Lundell T."/>
            <person name="Morin E."/>
            <person name="Murat C."/>
            <person name="Riley R."/>
            <person name="Ohm R."/>
            <person name="Sun H."/>
            <person name="Tunlid A."/>
            <person name="Henrissat B."/>
            <person name="Grigoriev I.V."/>
            <person name="Hibbett D.S."/>
            <person name="Martin F."/>
        </authorList>
    </citation>
    <scope>NUCLEOTIDE SEQUENCE [LARGE SCALE GENOMIC DNA]</scope>
    <source>
        <strain evidence="3">LaAM-08-1</strain>
    </source>
</reference>
<feature type="signal peptide" evidence="1">
    <location>
        <begin position="1"/>
        <end position="30"/>
    </location>
</feature>
<protein>
    <submittedName>
        <fullName evidence="2">Uncharacterized protein</fullName>
    </submittedName>
</protein>